<feature type="region of interest" description="Disordered" evidence="5">
    <location>
        <begin position="297"/>
        <end position="340"/>
    </location>
</feature>
<dbReference type="PANTHER" id="PTHR10972:SF203">
    <property type="entry name" value="OXYSTEROL-BINDING PROTEIN HOMOLOG 3"/>
    <property type="match status" value="1"/>
</dbReference>
<dbReference type="Pfam" id="PF01237">
    <property type="entry name" value="Oxysterol_BP"/>
    <property type="match status" value="1"/>
</dbReference>
<dbReference type="GO" id="GO:0032541">
    <property type="term" value="C:cortical endoplasmic reticulum"/>
    <property type="evidence" value="ECO:0007669"/>
    <property type="project" value="TreeGrafter"/>
</dbReference>
<feature type="compositionally biased region" description="Basic and acidic residues" evidence="5">
    <location>
        <begin position="303"/>
        <end position="318"/>
    </location>
</feature>
<evidence type="ECO:0000256" key="2">
    <source>
        <dbReference type="ARBA" id="ARBA00022448"/>
    </source>
</evidence>
<dbReference type="Gene3D" id="2.30.29.30">
    <property type="entry name" value="Pleckstrin-homology domain (PH domain)/Phosphotyrosine-binding domain (PTB)"/>
    <property type="match status" value="1"/>
</dbReference>
<dbReference type="PROSITE" id="PS50003">
    <property type="entry name" value="PH_DOMAIN"/>
    <property type="match status" value="1"/>
</dbReference>
<dbReference type="InterPro" id="IPR011993">
    <property type="entry name" value="PH-like_dom_sf"/>
</dbReference>
<dbReference type="FunFam" id="2.40.160.120:FF:000001">
    <property type="entry name" value="Oxysterol-binding protein"/>
    <property type="match status" value="1"/>
</dbReference>
<dbReference type="GO" id="GO:0005886">
    <property type="term" value="C:plasma membrane"/>
    <property type="evidence" value="ECO:0007669"/>
    <property type="project" value="TreeGrafter"/>
</dbReference>
<feature type="region of interest" description="Disordered" evidence="5">
    <location>
        <begin position="153"/>
        <end position="175"/>
    </location>
</feature>
<dbReference type="Pfam" id="PF15409">
    <property type="entry name" value="PH_8"/>
    <property type="match status" value="1"/>
</dbReference>
<feature type="compositionally biased region" description="Basic and acidic residues" evidence="5">
    <location>
        <begin position="634"/>
        <end position="645"/>
    </location>
</feature>
<reference evidence="7" key="2">
    <citation type="submission" date="2020-11" db="EMBL/GenBank/DDBJ databases">
        <authorList>
            <consortium name="DOE Joint Genome Institute"/>
            <person name="Kuo A."/>
            <person name="Miyauchi S."/>
            <person name="Kiss E."/>
            <person name="Drula E."/>
            <person name="Kohler A."/>
            <person name="Sanchez-Garcia M."/>
            <person name="Andreopoulos B."/>
            <person name="Barry K.W."/>
            <person name="Bonito G."/>
            <person name="Buee M."/>
            <person name="Carver A."/>
            <person name="Chen C."/>
            <person name="Cichocki N."/>
            <person name="Clum A."/>
            <person name="Culley D."/>
            <person name="Crous P.W."/>
            <person name="Fauchery L."/>
            <person name="Girlanda M."/>
            <person name="Hayes R."/>
            <person name="Keri Z."/>
            <person name="Labutti K."/>
            <person name="Lipzen A."/>
            <person name="Lombard V."/>
            <person name="Magnuson J."/>
            <person name="Maillard F."/>
            <person name="Morin E."/>
            <person name="Murat C."/>
            <person name="Nolan M."/>
            <person name="Ohm R."/>
            <person name="Pangilinan J."/>
            <person name="Pereira M."/>
            <person name="Perotto S."/>
            <person name="Peter M."/>
            <person name="Riley R."/>
            <person name="Sitrit Y."/>
            <person name="Stielow B."/>
            <person name="Szollosi G."/>
            <person name="Zifcakova L."/>
            <person name="Stursova M."/>
            <person name="Spatafora J.W."/>
            <person name="Tedersoo L."/>
            <person name="Vaario L.-M."/>
            <person name="Yamada A."/>
            <person name="Yan M."/>
            <person name="Wang P."/>
            <person name="Xu J."/>
            <person name="Bruns T."/>
            <person name="Baldrian P."/>
            <person name="Vilgalys R."/>
            <person name="Henrissat B."/>
            <person name="Grigoriev I.V."/>
            <person name="Hibbett D."/>
            <person name="Nagy L.G."/>
            <person name="Martin F.M."/>
        </authorList>
    </citation>
    <scope>NUCLEOTIDE SEQUENCE</scope>
    <source>
        <strain evidence="7">UH-Tt-Lm1</strain>
    </source>
</reference>
<dbReference type="InterPro" id="IPR037239">
    <property type="entry name" value="OSBP_sf"/>
</dbReference>
<proteinExistence type="inferred from homology"/>
<dbReference type="Gene3D" id="3.30.70.3490">
    <property type="match status" value="1"/>
</dbReference>
<evidence type="ECO:0000259" key="6">
    <source>
        <dbReference type="PROSITE" id="PS50003"/>
    </source>
</evidence>
<keyword evidence="4" id="KW-0446">Lipid-binding</keyword>
<dbReference type="CDD" id="cd13289">
    <property type="entry name" value="PH_Osh3p_yeast"/>
    <property type="match status" value="1"/>
</dbReference>
<evidence type="ECO:0000256" key="4">
    <source>
        <dbReference type="ARBA" id="ARBA00023121"/>
    </source>
</evidence>
<keyword evidence="3" id="KW-0445">Lipid transport</keyword>
<dbReference type="InterPro" id="IPR000648">
    <property type="entry name" value="Oxysterol-bd"/>
</dbReference>
<dbReference type="Proteomes" id="UP000736335">
    <property type="component" value="Unassembled WGS sequence"/>
</dbReference>
<evidence type="ECO:0000256" key="1">
    <source>
        <dbReference type="ARBA" id="ARBA00008842"/>
    </source>
</evidence>
<dbReference type="GO" id="GO:0030011">
    <property type="term" value="P:maintenance of cell polarity"/>
    <property type="evidence" value="ECO:0007669"/>
    <property type="project" value="TreeGrafter"/>
</dbReference>
<evidence type="ECO:0000313" key="7">
    <source>
        <dbReference type="EMBL" id="KAF9786006.1"/>
    </source>
</evidence>
<dbReference type="AlphaFoldDB" id="A0A9P6L7H3"/>
<dbReference type="SUPFAM" id="SSF50729">
    <property type="entry name" value="PH domain-like"/>
    <property type="match status" value="1"/>
</dbReference>
<dbReference type="SUPFAM" id="SSF144000">
    <property type="entry name" value="Oxysterol-binding protein-like"/>
    <property type="match status" value="1"/>
</dbReference>
<feature type="compositionally biased region" description="Low complexity" evidence="5">
    <location>
        <begin position="232"/>
        <end position="241"/>
    </location>
</feature>
<dbReference type="InterPro" id="IPR001849">
    <property type="entry name" value="PH_domain"/>
</dbReference>
<dbReference type="GO" id="GO:0097038">
    <property type="term" value="C:perinuclear endoplasmic reticulum"/>
    <property type="evidence" value="ECO:0007669"/>
    <property type="project" value="TreeGrafter"/>
</dbReference>
<dbReference type="GO" id="GO:0034727">
    <property type="term" value="P:piecemeal microautophagy of the nucleus"/>
    <property type="evidence" value="ECO:0007669"/>
    <property type="project" value="TreeGrafter"/>
</dbReference>
<feature type="compositionally biased region" description="Basic and acidic residues" evidence="5">
    <location>
        <begin position="244"/>
        <end position="255"/>
    </location>
</feature>
<reference evidence="7" key="1">
    <citation type="journal article" date="2020" name="Nat. Commun.">
        <title>Large-scale genome sequencing of mycorrhizal fungi provides insights into the early evolution of symbiotic traits.</title>
        <authorList>
            <person name="Miyauchi S."/>
            <person name="Kiss E."/>
            <person name="Kuo A."/>
            <person name="Drula E."/>
            <person name="Kohler A."/>
            <person name="Sanchez-Garcia M."/>
            <person name="Morin E."/>
            <person name="Andreopoulos B."/>
            <person name="Barry K.W."/>
            <person name="Bonito G."/>
            <person name="Buee M."/>
            <person name="Carver A."/>
            <person name="Chen C."/>
            <person name="Cichocki N."/>
            <person name="Clum A."/>
            <person name="Culley D."/>
            <person name="Crous P.W."/>
            <person name="Fauchery L."/>
            <person name="Girlanda M."/>
            <person name="Hayes R.D."/>
            <person name="Keri Z."/>
            <person name="LaButti K."/>
            <person name="Lipzen A."/>
            <person name="Lombard V."/>
            <person name="Magnuson J."/>
            <person name="Maillard F."/>
            <person name="Murat C."/>
            <person name="Nolan M."/>
            <person name="Ohm R.A."/>
            <person name="Pangilinan J."/>
            <person name="Pereira M.F."/>
            <person name="Perotto S."/>
            <person name="Peter M."/>
            <person name="Pfister S."/>
            <person name="Riley R."/>
            <person name="Sitrit Y."/>
            <person name="Stielow J.B."/>
            <person name="Szollosi G."/>
            <person name="Zifcakova L."/>
            <person name="Stursova M."/>
            <person name="Spatafora J.W."/>
            <person name="Tedersoo L."/>
            <person name="Vaario L.M."/>
            <person name="Yamada A."/>
            <person name="Yan M."/>
            <person name="Wang P."/>
            <person name="Xu J."/>
            <person name="Bruns T."/>
            <person name="Baldrian P."/>
            <person name="Vilgalys R."/>
            <person name="Dunand C."/>
            <person name="Henrissat B."/>
            <person name="Grigoriev I.V."/>
            <person name="Hibbett D."/>
            <person name="Nagy L.G."/>
            <person name="Martin F.M."/>
        </authorList>
    </citation>
    <scope>NUCLEOTIDE SEQUENCE</scope>
    <source>
        <strain evidence="7">UH-Tt-Lm1</strain>
    </source>
</reference>
<comment type="similarity">
    <text evidence="1">Belongs to the OSBP family.</text>
</comment>
<sequence>MPNAHDVVHAAPVVAGSIIMHEGWVLKKRRKKMQGFARRYFTLYESGVLSYAFGPGEPVRDQISLGQAAISNEPSRKEIHIDSSNATFHIRCLNTSEFEGWMSALRKYISADERVRTRRSLQRASSRRDSLFRANSIIMDLSSTIHDLEEAISALPPDDSKRKSAGSKNKEKHGKEVFGLFRKPGHSVPDKDDVLVLDSSPHARLCASLSTLKEQYAALAKAVSSISCDGQSTSLSSSLVLPPRVDEREEKHHTESPTSASASLFRSRSKRSSIVTNASDSLWFDAAEFDDGPEEFLLESTGADDHGPDSRINDREDSNSMDTDIEGEETSKRGPVELPTDPSRVIRRVQLPSLPPADEGSLFAVLKKNVGKDLSSVALPVTFNEPLSLLQRAAEELEYFDLLTRAAKNTDSVERMCYVAAFAVSGYAHTRFRSGRKGFNPMLGETFEDPRMKFIAEKVSHNPFIMAYHAEGEGWELWASSAGRTKFWGKSLEIIPIGAIHVKIGDDHYQWKKPSSFMRNLMMGTKYLEHVGQMTIENVTDNTRCDLEFKETGYWGAANAVSGTVCSASGKSLANLEGKWDENIVRVLDESRFQLLWKIAPFPKNCKDYYGFTSFAITLNEITPDLQRKLPPTDSRHRPDVRALEEGDLDTAEAEKQRVEEAQRERRRNGNDQQPRWFHQEGDEWVYNGGYWEQREHGWKDIRPLW</sequence>
<dbReference type="InterPro" id="IPR041680">
    <property type="entry name" value="PH_8"/>
</dbReference>
<dbReference type="GO" id="GO:0120009">
    <property type="term" value="P:intermembrane lipid transfer"/>
    <property type="evidence" value="ECO:0007669"/>
    <property type="project" value="UniProtKB-ARBA"/>
</dbReference>
<evidence type="ECO:0000256" key="5">
    <source>
        <dbReference type="SAM" id="MobiDB-lite"/>
    </source>
</evidence>
<dbReference type="GO" id="GO:0035621">
    <property type="term" value="P:ER to Golgi ceramide transport"/>
    <property type="evidence" value="ECO:0007669"/>
    <property type="project" value="TreeGrafter"/>
</dbReference>
<keyword evidence="2" id="KW-0813">Transport</keyword>
<dbReference type="Gene3D" id="2.40.160.120">
    <property type="match status" value="1"/>
</dbReference>
<dbReference type="GO" id="GO:0005829">
    <property type="term" value="C:cytosol"/>
    <property type="evidence" value="ECO:0007669"/>
    <property type="project" value="TreeGrafter"/>
</dbReference>
<name>A0A9P6L7H3_9AGAM</name>
<feature type="compositionally biased region" description="Basic and acidic residues" evidence="5">
    <location>
        <begin position="653"/>
        <end position="670"/>
    </location>
</feature>
<gene>
    <name evidence="7" type="ORF">BJ322DRAFT_1057387</name>
</gene>
<dbReference type="EMBL" id="WIUZ02000006">
    <property type="protein sequence ID" value="KAF9786006.1"/>
    <property type="molecule type" value="Genomic_DNA"/>
</dbReference>
<organism evidence="7 8">
    <name type="scientific">Thelephora terrestris</name>
    <dbReference type="NCBI Taxonomy" id="56493"/>
    <lineage>
        <taxon>Eukaryota</taxon>
        <taxon>Fungi</taxon>
        <taxon>Dikarya</taxon>
        <taxon>Basidiomycota</taxon>
        <taxon>Agaricomycotina</taxon>
        <taxon>Agaricomycetes</taxon>
        <taxon>Thelephorales</taxon>
        <taxon>Thelephoraceae</taxon>
        <taxon>Thelephora</taxon>
    </lineage>
</organism>
<accession>A0A9P6L7H3</accession>
<dbReference type="PANTHER" id="PTHR10972">
    <property type="entry name" value="OXYSTEROL-BINDING PROTEIN-RELATED"/>
    <property type="match status" value="1"/>
</dbReference>
<evidence type="ECO:0000256" key="3">
    <source>
        <dbReference type="ARBA" id="ARBA00023055"/>
    </source>
</evidence>
<comment type="caution">
    <text evidence="7">The sequence shown here is derived from an EMBL/GenBank/DDBJ whole genome shotgun (WGS) entry which is preliminary data.</text>
</comment>
<evidence type="ECO:0000313" key="8">
    <source>
        <dbReference type="Proteomes" id="UP000736335"/>
    </source>
</evidence>
<keyword evidence="8" id="KW-1185">Reference proteome</keyword>
<feature type="domain" description="PH" evidence="6">
    <location>
        <begin position="18"/>
        <end position="110"/>
    </location>
</feature>
<dbReference type="SMART" id="SM00233">
    <property type="entry name" value="PH"/>
    <property type="match status" value="1"/>
</dbReference>
<protein>
    <submittedName>
        <fullName evidence="7">Oxysterol-binding protein-domain-containing protein</fullName>
    </submittedName>
</protein>
<dbReference type="OrthoDB" id="416222at2759"/>
<feature type="region of interest" description="Disordered" evidence="5">
    <location>
        <begin position="626"/>
        <end position="676"/>
    </location>
</feature>
<feature type="compositionally biased region" description="Polar residues" evidence="5">
    <location>
        <begin position="256"/>
        <end position="267"/>
    </location>
</feature>
<dbReference type="GO" id="GO:0006897">
    <property type="term" value="P:endocytosis"/>
    <property type="evidence" value="ECO:0007669"/>
    <property type="project" value="TreeGrafter"/>
</dbReference>
<dbReference type="GO" id="GO:0032934">
    <property type="term" value="F:sterol binding"/>
    <property type="evidence" value="ECO:0007669"/>
    <property type="project" value="TreeGrafter"/>
</dbReference>
<dbReference type="GO" id="GO:0006887">
    <property type="term" value="P:exocytosis"/>
    <property type="evidence" value="ECO:0007669"/>
    <property type="project" value="TreeGrafter"/>
</dbReference>
<feature type="region of interest" description="Disordered" evidence="5">
    <location>
        <begin position="229"/>
        <end position="267"/>
    </location>
</feature>